<gene>
    <name evidence="2" type="ORF">EG028_23415</name>
</gene>
<organism evidence="2 3">
    <name type="scientific">Chitinophaga barathri</name>
    <dbReference type="NCBI Taxonomy" id="1647451"/>
    <lineage>
        <taxon>Bacteria</taxon>
        <taxon>Pseudomonadati</taxon>
        <taxon>Bacteroidota</taxon>
        <taxon>Chitinophagia</taxon>
        <taxon>Chitinophagales</taxon>
        <taxon>Chitinophagaceae</taxon>
        <taxon>Chitinophaga</taxon>
    </lineage>
</organism>
<dbReference type="RefSeq" id="WP_120518789.1">
    <property type="nucleotide sequence ID" value="NZ_QXZY01000014.1"/>
</dbReference>
<dbReference type="InterPro" id="IPR005625">
    <property type="entry name" value="PepSY-ass_TM"/>
</dbReference>
<keyword evidence="1" id="KW-0812">Transmembrane</keyword>
<dbReference type="AlphaFoldDB" id="A0A3N4M5S9"/>
<dbReference type="EMBL" id="RMBX01000014">
    <property type="protein sequence ID" value="RPD38664.1"/>
    <property type="molecule type" value="Genomic_DNA"/>
</dbReference>
<evidence type="ECO:0000313" key="3">
    <source>
        <dbReference type="Proteomes" id="UP000279089"/>
    </source>
</evidence>
<dbReference type="Pfam" id="PF03929">
    <property type="entry name" value="PepSY_TM"/>
    <property type="match status" value="1"/>
</dbReference>
<reference evidence="3" key="1">
    <citation type="submission" date="2018-11" db="EMBL/GenBank/DDBJ databases">
        <title>Chitinophaga lutea sp.nov., isolate from arsenic contaminated soil.</title>
        <authorList>
            <person name="Zong Y."/>
        </authorList>
    </citation>
    <scope>NUCLEOTIDE SEQUENCE [LARGE SCALE GENOMIC DNA]</scope>
    <source>
        <strain evidence="3">YLT18</strain>
    </source>
</reference>
<proteinExistence type="predicted"/>
<feature type="transmembrane region" description="Helical" evidence="1">
    <location>
        <begin position="205"/>
        <end position="229"/>
    </location>
</feature>
<feature type="transmembrane region" description="Helical" evidence="1">
    <location>
        <begin position="474"/>
        <end position="492"/>
    </location>
</feature>
<protein>
    <submittedName>
        <fullName evidence="2">PepSY domain-containing protein</fullName>
    </submittedName>
</protein>
<feature type="transmembrane region" description="Helical" evidence="1">
    <location>
        <begin position="346"/>
        <end position="367"/>
    </location>
</feature>
<feature type="transmembrane region" description="Helical" evidence="1">
    <location>
        <begin position="406"/>
        <end position="429"/>
    </location>
</feature>
<evidence type="ECO:0000256" key="1">
    <source>
        <dbReference type="SAM" id="Phobius"/>
    </source>
</evidence>
<dbReference type="Proteomes" id="UP000279089">
    <property type="component" value="Unassembled WGS sequence"/>
</dbReference>
<feature type="transmembrane region" description="Helical" evidence="1">
    <location>
        <begin position="21"/>
        <end position="43"/>
    </location>
</feature>
<name>A0A3N4M5S9_9BACT</name>
<evidence type="ECO:0000313" key="2">
    <source>
        <dbReference type="EMBL" id="RPD38664.1"/>
    </source>
</evidence>
<dbReference type="OrthoDB" id="111691at2"/>
<feature type="transmembrane region" description="Helical" evidence="1">
    <location>
        <begin position="147"/>
        <end position="168"/>
    </location>
</feature>
<keyword evidence="1" id="KW-0472">Membrane</keyword>
<dbReference type="PANTHER" id="PTHR34219:SF3">
    <property type="entry name" value="BLL7967 PROTEIN"/>
    <property type="match status" value="1"/>
</dbReference>
<sequence length="500" mass="56271">MKHLRLQWAKHQQRWFGKWHLYLGIVAGAIVAFVGVTGSILVFQDEIDRALNPELFLVMEQQHRMSIPEVVPVIKNKYPDIRFDYLLMDVEDKPNRAYRLFNFNTEDEFFINPYTGGLSGKRIHESSFIHIVTELHRTLLIPVAGRYIVGLSSLCLLILTISGLRLWIPQKWNQLKAMLTVKFSAGFKRQNYDWHNVLGFYSSPVVALLSLTGFCITFSPLVIALLFILNGQNPQGVAALLGAQSTYTAGAKTLSLDEVVSITGETMPGARIAGLAFPVDSTGNYRLDLVGQGAPKSGKREMLILDQYSGRVLLNSRTDFPPSGNAYLSWLTPIHYGSFGGRPTQVLALIGGLMPLALFVTGFIIWWPRYRKQNGKPKERIRILIHTGIRSRMQYFFTMFKKGCRYALYCLAVTLLMGVLYGLASGLVIEPAVFAVSFTALLVVMNFLVALPVWGVHFFFLAPFRKGSRKIVRYFALSLSFLLVFLVSYLLLMNTGMGIF</sequence>
<feature type="transmembrane region" description="Helical" evidence="1">
    <location>
        <begin position="435"/>
        <end position="462"/>
    </location>
</feature>
<comment type="caution">
    <text evidence="2">The sequence shown here is derived from an EMBL/GenBank/DDBJ whole genome shotgun (WGS) entry which is preliminary data.</text>
</comment>
<dbReference type="PANTHER" id="PTHR34219">
    <property type="entry name" value="IRON-REGULATED INNER MEMBRANE PROTEIN-RELATED"/>
    <property type="match status" value="1"/>
</dbReference>
<accession>A0A3N4M5S9</accession>
<keyword evidence="1" id="KW-1133">Transmembrane helix</keyword>
<keyword evidence="3" id="KW-1185">Reference proteome</keyword>